<feature type="domain" description="Protein FecR C-terminal" evidence="3">
    <location>
        <begin position="314"/>
        <end position="381"/>
    </location>
</feature>
<organism evidence="4 5">
    <name type="scientific">Mucilaginibacter galii</name>
    <dbReference type="NCBI Taxonomy" id="2005073"/>
    <lineage>
        <taxon>Bacteria</taxon>
        <taxon>Pseudomonadati</taxon>
        <taxon>Bacteroidota</taxon>
        <taxon>Sphingobacteriia</taxon>
        <taxon>Sphingobacteriales</taxon>
        <taxon>Sphingobacteriaceae</taxon>
        <taxon>Mucilaginibacter</taxon>
    </lineage>
</organism>
<protein>
    <recommendedName>
        <fullName evidence="6">FecR family protein</fullName>
    </recommendedName>
</protein>
<evidence type="ECO:0000259" key="3">
    <source>
        <dbReference type="Pfam" id="PF16344"/>
    </source>
</evidence>
<dbReference type="Gene3D" id="3.55.50.30">
    <property type="match status" value="1"/>
</dbReference>
<evidence type="ECO:0000313" key="4">
    <source>
        <dbReference type="EMBL" id="GGI49366.1"/>
    </source>
</evidence>
<dbReference type="Gene3D" id="2.60.120.1440">
    <property type="match status" value="1"/>
</dbReference>
<dbReference type="FunFam" id="2.60.120.1440:FF:000001">
    <property type="entry name" value="Putative anti-sigma factor"/>
    <property type="match status" value="1"/>
</dbReference>
<dbReference type="AlphaFoldDB" id="A0A917J6F2"/>
<accession>A0A917J6F2</accession>
<reference evidence="4" key="1">
    <citation type="journal article" date="2014" name="Int. J. Syst. Evol. Microbiol.">
        <title>Complete genome sequence of Corynebacterium casei LMG S-19264T (=DSM 44701T), isolated from a smear-ripened cheese.</title>
        <authorList>
            <consortium name="US DOE Joint Genome Institute (JGI-PGF)"/>
            <person name="Walter F."/>
            <person name="Albersmeier A."/>
            <person name="Kalinowski J."/>
            <person name="Ruckert C."/>
        </authorList>
    </citation>
    <scope>NUCLEOTIDE SEQUENCE</scope>
    <source>
        <strain evidence="4">CCM 8711</strain>
    </source>
</reference>
<comment type="caution">
    <text evidence="4">The sequence shown here is derived from an EMBL/GenBank/DDBJ whole genome shotgun (WGS) entry which is preliminary data.</text>
</comment>
<dbReference type="GO" id="GO:0016989">
    <property type="term" value="F:sigma factor antagonist activity"/>
    <property type="evidence" value="ECO:0007669"/>
    <property type="project" value="TreeGrafter"/>
</dbReference>
<evidence type="ECO:0000256" key="1">
    <source>
        <dbReference type="SAM" id="Phobius"/>
    </source>
</evidence>
<dbReference type="Proteomes" id="UP000662074">
    <property type="component" value="Unassembled WGS sequence"/>
</dbReference>
<evidence type="ECO:0000259" key="2">
    <source>
        <dbReference type="Pfam" id="PF04773"/>
    </source>
</evidence>
<dbReference type="EMBL" id="BMDO01000001">
    <property type="protein sequence ID" value="GGI49366.1"/>
    <property type="molecule type" value="Genomic_DNA"/>
</dbReference>
<dbReference type="PANTHER" id="PTHR30273:SF2">
    <property type="entry name" value="PROTEIN FECR"/>
    <property type="match status" value="1"/>
</dbReference>
<feature type="transmembrane region" description="Helical" evidence="1">
    <location>
        <begin position="74"/>
        <end position="92"/>
    </location>
</feature>
<dbReference type="Pfam" id="PF16344">
    <property type="entry name" value="FecR_C"/>
    <property type="match status" value="1"/>
</dbReference>
<dbReference type="RefSeq" id="WP_188413604.1">
    <property type="nucleotide sequence ID" value="NZ_BMDO01000001.1"/>
</dbReference>
<evidence type="ECO:0008006" key="6">
    <source>
        <dbReference type="Google" id="ProtNLM"/>
    </source>
</evidence>
<gene>
    <name evidence="4" type="ORF">GCM10011425_05780</name>
</gene>
<keyword evidence="1" id="KW-0812">Transmembrane</keyword>
<dbReference type="Pfam" id="PF04773">
    <property type="entry name" value="FecR"/>
    <property type="match status" value="1"/>
</dbReference>
<reference evidence="4" key="2">
    <citation type="submission" date="2020-09" db="EMBL/GenBank/DDBJ databases">
        <authorList>
            <person name="Sun Q."/>
            <person name="Sedlacek I."/>
        </authorList>
    </citation>
    <scope>NUCLEOTIDE SEQUENCE</scope>
    <source>
        <strain evidence="4">CCM 8711</strain>
    </source>
</reference>
<keyword evidence="1" id="KW-0472">Membrane</keyword>
<feature type="domain" description="FecR protein" evidence="2">
    <location>
        <begin position="176"/>
        <end position="270"/>
    </location>
</feature>
<dbReference type="InterPro" id="IPR032508">
    <property type="entry name" value="FecR_C"/>
</dbReference>
<proteinExistence type="predicted"/>
<dbReference type="PANTHER" id="PTHR30273">
    <property type="entry name" value="PERIPLASMIC SIGNAL SENSOR AND SIGMA FACTOR ACTIVATOR FECR-RELATED"/>
    <property type="match status" value="1"/>
</dbReference>
<name>A0A917J6F2_9SPHI</name>
<keyword evidence="5" id="KW-1185">Reference proteome</keyword>
<dbReference type="InterPro" id="IPR012373">
    <property type="entry name" value="Ferrdict_sens_TM"/>
</dbReference>
<keyword evidence="1" id="KW-1133">Transmembrane helix</keyword>
<dbReference type="InterPro" id="IPR006860">
    <property type="entry name" value="FecR"/>
</dbReference>
<sequence>MTRDEYLQLFQKFLAGNATPDEVEKIMSYQDDFDLADSAVSTDDTEQQLRGQRILHQISNTIAKQNSASKFNHLWLAAAVILTITSIGLLFLKDYQPATPQKVAAKTSILHDVKPGTNKALLTLENGKQIALNDMSTGTILKQGHIAVVKQKNGLLQYQVTSNAGSAQNLPIKYNTISTPVGGEYSVVLPDGSKVWLNSASSLKFPTAFNGTERRVELTGEGYFEIAKNKHKPFKVKFNNEEVEVLGTHFNIMAYQDDAVTRTTLLEGSVSISKNNVKRVLVPGQQAIGGLQTNGFSIKEVSTEEAVAWKNGLFLFRNENIRSIMKKIARWYNIDVYYQGTLANQEFGGRVSKSKNLSEILKNLELTGTIHFKVDGRRVTVME</sequence>
<evidence type="ECO:0000313" key="5">
    <source>
        <dbReference type="Proteomes" id="UP000662074"/>
    </source>
</evidence>